<feature type="domain" description="Signal transduction histidine kinase subgroup 3 dimerisation and phosphoacceptor" evidence="6">
    <location>
        <begin position="198"/>
        <end position="258"/>
    </location>
</feature>
<evidence type="ECO:0000256" key="4">
    <source>
        <dbReference type="SAM" id="Phobius"/>
    </source>
</evidence>
<evidence type="ECO:0000313" key="7">
    <source>
        <dbReference type="EMBL" id="KGM13119.1"/>
    </source>
</evidence>
<keyword evidence="4" id="KW-0472">Membrane</keyword>
<accession>A0A0A0C150</accession>
<evidence type="ECO:0000313" key="8">
    <source>
        <dbReference type="Proteomes" id="UP000054314"/>
    </source>
</evidence>
<dbReference type="OrthoDB" id="5241784at2"/>
<dbReference type="PANTHER" id="PTHR24421">
    <property type="entry name" value="NITRATE/NITRITE SENSOR PROTEIN NARX-RELATED"/>
    <property type="match status" value="1"/>
</dbReference>
<organism evidence="7 8">
    <name type="scientific">Cellulomonas bogoriensis 69B4 = DSM 16987</name>
    <dbReference type="NCBI Taxonomy" id="1386082"/>
    <lineage>
        <taxon>Bacteria</taxon>
        <taxon>Bacillati</taxon>
        <taxon>Actinomycetota</taxon>
        <taxon>Actinomycetes</taxon>
        <taxon>Micrococcales</taxon>
        <taxon>Cellulomonadaceae</taxon>
        <taxon>Cellulomonas</taxon>
    </lineage>
</organism>
<dbReference type="SUPFAM" id="SSF55874">
    <property type="entry name" value="ATPase domain of HSP90 chaperone/DNA topoisomerase II/histidine kinase"/>
    <property type="match status" value="1"/>
</dbReference>
<dbReference type="InterPro" id="IPR036890">
    <property type="entry name" value="HATPase_C_sf"/>
</dbReference>
<dbReference type="EMBL" id="AXCZ01000065">
    <property type="protein sequence ID" value="KGM13119.1"/>
    <property type="molecule type" value="Genomic_DNA"/>
</dbReference>
<gene>
    <name evidence="7" type="ORF">N869_16110</name>
</gene>
<dbReference type="AlphaFoldDB" id="A0A0A0C150"/>
<reference evidence="7 8" key="1">
    <citation type="submission" date="2013-08" db="EMBL/GenBank/DDBJ databases">
        <title>Genome sequencing of Cellulomonas bogoriensis 69B4.</title>
        <authorList>
            <person name="Chen F."/>
            <person name="Li Y."/>
            <person name="Wang G."/>
        </authorList>
    </citation>
    <scope>NUCLEOTIDE SEQUENCE [LARGE SCALE GENOMIC DNA]</scope>
    <source>
        <strain evidence="7 8">69B4</strain>
    </source>
</reference>
<protein>
    <submittedName>
        <fullName evidence="7">Histidine kinase</fullName>
    </submittedName>
</protein>
<sequence>MERTGPAQVGAGIAMLGLCLVIGGVEGGSLVTGGVGTAYLAVWVVVFVTYLAATTYASVRRTPEGATGRWALVAPSVLAAGVLVLLSPNRGGLVLILVVVAAAMSALHLDLRGVAAVIAWNSVVVASSSAAVGPLVPDPNPPAEVALVTVLYALLQAGSAAMMWAQQRISRALQDVTVAHVELRSTSALLAESSQAQERLRISRELHDVLGHQLTVLAVELEVASHKTDGPAREHVLRARGLAKDLLSDVRAAVGTERGRSFDLPGALARVVDGVPHPQVHLELDPGVRIDDDGAATLVRVAQEVTTNTIRHAEANHLWLTVTAEDGVVRFTARDDGTGARRVVPGNGLDGVRERIESRGGRLRLDGSDGFRVDAELPTAAGALL</sequence>
<dbReference type="GO" id="GO:0016020">
    <property type="term" value="C:membrane"/>
    <property type="evidence" value="ECO:0007669"/>
    <property type="project" value="InterPro"/>
</dbReference>
<keyword evidence="3" id="KW-0902">Two-component regulatory system</keyword>
<feature type="transmembrane region" description="Helical" evidence="4">
    <location>
        <begin position="145"/>
        <end position="165"/>
    </location>
</feature>
<feature type="transmembrane region" description="Helical" evidence="4">
    <location>
        <begin position="69"/>
        <end position="86"/>
    </location>
</feature>
<name>A0A0A0C150_9CELL</name>
<evidence type="ECO:0000256" key="2">
    <source>
        <dbReference type="ARBA" id="ARBA00022777"/>
    </source>
</evidence>
<evidence type="ECO:0000259" key="5">
    <source>
        <dbReference type="Pfam" id="PF02518"/>
    </source>
</evidence>
<keyword evidence="4" id="KW-0812">Transmembrane</keyword>
<dbReference type="CDD" id="cd16917">
    <property type="entry name" value="HATPase_UhpB-NarQ-NarX-like"/>
    <property type="match status" value="1"/>
</dbReference>
<keyword evidence="8" id="KW-1185">Reference proteome</keyword>
<dbReference type="Pfam" id="PF07730">
    <property type="entry name" value="HisKA_3"/>
    <property type="match status" value="1"/>
</dbReference>
<keyword evidence="2 7" id="KW-0418">Kinase</keyword>
<evidence type="ECO:0000256" key="1">
    <source>
        <dbReference type="ARBA" id="ARBA00022679"/>
    </source>
</evidence>
<feature type="transmembrane region" description="Helical" evidence="4">
    <location>
        <begin position="114"/>
        <end position="133"/>
    </location>
</feature>
<dbReference type="Proteomes" id="UP000054314">
    <property type="component" value="Unassembled WGS sequence"/>
</dbReference>
<dbReference type="GO" id="GO:0000155">
    <property type="term" value="F:phosphorelay sensor kinase activity"/>
    <property type="evidence" value="ECO:0007669"/>
    <property type="project" value="InterPro"/>
</dbReference>
<comment type="caution">
    <text evidence="7">The sequence shown here is derived from an EMBL/GenBank/DDBJ whole genome shotgun (WGS) entry which is preliminary data.</text>
</comment>
<evidence type="ECO:0000256" key="3">
    <source>
        <dbReference type="ARBA" id="ARBA00023012"/>
    </source>
</evidence>
<dbReference type="PANTHER" id="PTHR24421:SF59">
    <property type="entry name" value="OXYGEN SENSOR HISTIDINE KINASE NREB"/>
    <property type="match status" value="1"/>
</dbReference>
<feature type="transmembrane region" description="Helical" evidence="4">
    <location>
        <begin position="37"/>
        <end position="57"/>
    </location>
</feature>
<dbReference type="InterPro" id="IPR003594">
    <property type="entry name" value="HATPase_dom"/>
</dbReference>
<dbReference type="RefSeq" id="WP_035059925.1">
    <property type="nucleotide sequence ID" value="NZ_AXCZ01000065.1"/>
</dbReference>
<dbReference type="InterPro" id="IPR011712">
    <property type="entry name" value="Sig_transdc_His_kin_sub3_dim/P"/>
</dbReference>
<keyword evidence="1" id="KW-0808">Transferase</keyword>
<evidence type="ECO:0000259" key="6">
    <source>
        <dbReference type="Pfam" id="PF07730"/>
    </source>
</evidence>
<dbReference type="Pfam" id="PF02518">
    <property type="entry name" value="HATPase_c"/>
    <property type="match status" value="1"/>
</dbReference>
<feature type="domain" description="Histidine kinase/HSP90-like ATPase" evidence="5">
    <location>
        <begin position="297"/>
        <end position="379"/>
    </location>
</feature>
<feature type="transmembrane region" description="Helical" evidence="4">
    <location>
        <begin position="7"/>
        <end position="25"/>
    </location>
</feature>
<keyword evidence="4" id="KW-1133">Transmembrane helix</keyword>
<dbReference type="Gene3D" id="3.30.565.10">
    <property type="entry name" value="Histidine kinase-like ATPase, C-terminal domain"/>
    <property type="match status" value="1"/>
</dbReference>
<feature type="transmembrane region" description="Helical" evidence="4">
    <location>
        <begin position="92"/>
        <end position="109"/>
    </location>
</feature>
<dbReference type="InterPro" id="IPR050482">
    <property type="entry name" value="Sensor_HK_TwoCompSys"/>
</dbReference>
<proteinExistence type="predicted"/>
<dbReference type="Gene3D" id="1.20.5.1930">
    <property type="match status" value="1"/>
</dbReference>
<dbReference type="GO" id="GO:0046983">
    <property type="term" value="F:protein dimerization activity"/>
    <property type="evidence" value="ECO:0007669"/>
    <property type="project" value="InterPro"/>
</dbReference>